<dbReference type="SMART" id="SM00645">
    <property type="entry name" value="Pept_C1"/>
    <property type="match status" value="1"/>
</dbReference>
<dbReference type="OMA" id="DDEWHEW"/>
<dbReference type="SUPFAM" id="SSF54001">
    <property type="entry name" value="Cysteine proteinases"/>
    <property type="match status" value="1"/>
</dbReference>
<evidence type="ECO:0000256" key="1">
    <source>
        <dbReference type="ARBA" id="ARBA00008455"/>
    </source>
</evidence>
<dbReference type="OrthoDB" id="65740at2759"/>
<protein>
    <recommendedName>
        <fullName evidence="2">Peptidase C1A papain C-terminal domain-containing protein</fullName>
    </recommendedName>
</protein>
<reference evidence="3 4" key="1">
    <citation type="journal article" date="2013" name="Nature">
        <title>Insights into bilaterian evolution from three spiralian genomes.</title>
        <authorList>
            <person name="Simakov O."/>
            <person name="Marletaz F."/>
            <person name="Cho S.J."/>
            <person name="Edsinger-Gonzales E."/>
            <person name="Havlak P."/>
            <person name="Hellsten U."/>
            <person name="Kuo D.H."/>
            <person name="Larsson T."/>
            <person name="Lv J."/>
            <person name="Arendt D."/>
            <person name="Savage R."/>
            <person name="Osoegawa K."/>
            <person name="de Jong P."/>
            <person name="Grimwood J."/>
            <person name="Chapman J.A."/>
            <person name="Shapiro H."/>
            <person name="Aerts A."/>
            <person name="Otillar R.P."/>
            <person name="Terry A.Y."/>
            <person name="Boore J.L."/>
            <person name="Grigoriev I.V."/>
            <person name="Lindberg D.R."/>
            <person name="Seaver E.C."/>
            <person name="Weisblat D.A."/>
            <person name="Putnam N.H."/>
            <person name="Rokhsar D.S."/>
        </authorList>
    </citation>
    <scope>NUCLEOTIDE SEQUENCE [LARGE SCALE GENOMIC DNA]</scope>
</reference>
<dbReference type="Pfam" id="PF00112">
    <property type="entry name" value="Peptidase_C1"/>
    <property type="match status" value="1"/>
</dbReference>
<feature type="domain" description="Peptidase C1A papain C-terminal" evidence="2">
    <location>
        <begin position="1"/>
        <end position="207"/>
    </location>
</feature>
<proteinExistence type="inferred from homology"/>
<evidence type="ECO:0000313" key="4">
    <source>
        <dbReference type="Proteomes" id="UP000030746"/>
    </source>
</evidence>
<dbReference type="InterPro" id="IPR038765">
    <property type="entry name" value="Papain-like_cys_pep_sf"/>
</dbReference>
<dbReference type="EMBL" id="KB201656">
    <property type="protein sequence ID" value="ESO95418.1"/>
    <property type="molecule type" value="Genomic_DNA"/>
</dbReference>
<name>V3ZVA2_LOTGI</name>
<feature type="non-terminal residue" evidence="3">
    <location>
        <position position="1"/>
    </location>
</feature>
<comment type="similarity">
    <text evidence="1">Belongs to the peptidase C1 family.</text>
</comment>
<dbReference type="PROSITE" id="PS00640">
    <property type="entry name" value="THIOL_PROTEASE_ASN"/>
    <property type="match status" value="1"/>
</dbReference>
<dbReference type="InterPro" id="IPR000668">
    <property type="entry name" value="Peptidase_C1A_C"/>
</dbReference>
<dbReference type="PANTHER" id="PTHR12411">
    <property type="entry name" value="CYSTEINE PROTEASE FAMILY C1-RELATED"/>
    <property type="match status" value="1"/>
</dbReference>
<evidence type="ECO:0000313" key="3">
    <source>
        <dbReference type="EMBL" id="ESO95418.1"/>
    </source>
</evidence>
<evidence type="ECO:0000259" key="2">
    <source>
        <dbReference type="SMART" id="SM00645"/>
    </source>
</evidence>
<dbReference type="GO" id="GO:0008234">
    <property type="term" value="F:cysteine-type peptidase activity"/>
    <property type="evidence" value="ECO:0007669"/>
    <property type="project" value="InterPro"/>
</dbReference>
<dbReference type="InterPro" id="IPR039417">
    <property type="entry name" value="Peptidase_C1A_papain-like"/>
</dbReference>
<dbReference type="InterPro" id="IPR025661">
    <property type="entry name" value="Pept_asp_AS"/>
</dbReference>
<dbReference type="CTD" id="20231413"/>
<organism evidence="3 4">
    <name type="scientific">Lottia gigantea</name>
    <name type="common">Giant owl limpet</name>
    <dbReference type="NCBI Taxonomy" id="225164"/>
    <lineage>
        <taxon>Eukaryota</taxon>
        <taxon>Metazoa</taxon>
        <taxon>Spiralia</taxon>
        <taxon>Lophotrochozoa</taxon>
        <taxon>Mollusca</taxon>
        <taxon>Gastropoda</taxon>
        <taxon>Patellogastropoda</taxon>
        <taxon>Lottioidea</taxon>
        <taxon>Lottiidae</taxon>
        <taxon>Lottia</taxon>
    </lineage>
</organism>
<sequence length="207" mass="22821">PRSFDWRKRGVIGPVHDQGMVGDVQSIVAAEMIASHHAIDTGRLFELSAEEIAECGCGQEQLEPNIFKCIHDKIPEGLCTNSSYNAGGGTCNKASCSPKAQINGSRFIPQGNEEEMASVIIRTPLMVYIDASQSSFELYQSGIYSDAGCSQIQLNHLLQIVGYGEQNGVKYWICRNSWGTDWGINGYIWIKRDENVCGIATNAMYPY</sequence>
<dbReference type="RefSeq" id="XP_009053927.1">
    <property type="nucleotide sequence ID" value="XM_009055679.1"/>
</dbReference>
<keyword evidence="4" id="KW-1185">Reference proteome</keyword>
<dbReference type="Proteomes" id="UP000030746">
    <property type="component" value="Unassembled WGS sequence"/>
</dbReference>
<accession>V3ZVA2</accession>
<dbReference type="AlphaFoldDB" id="V3ZVA2"/>
<dbReference type="KEGG" id="lgi:LOTGIDRAFT_116870"/>
<gene>
    <name evidence="3" type="ORF">LOTGIDRAFT_116870</name>
</gene>
<dbReference type="GeneID" id="20231413"/>
<dbReference type="Gene3D" id="3.90.70.10">
    <property type="entry name" value="Cysteine proteinases"/>
    <property type="match status" value="1"/>
</dbReference>
<dbReference type="InterPro" id="IPR013128">
    <property type="entry name" value="Peptidase_C1A"/>
</dbReference>
<dbReference type="CDD" id="cd02248">
    <property type="entry name" value="Peptidase_C1A"/>
    <property type="match status" value="1"/>
</dbReference>
<dbReference type="HOGENOM" id="CLU_012184_8_1_1"/>
<dbReference type="GO" id="GO:0006508">
    <property type="term" value="P:proteolysis"/>
    <property type="evidence" value="ECO:0007669"/>
    <property type="project" value="InterPro"/>
</dbReference>